<name>A0ABQ3NMQ5_STRVG</name>
<comment type="caution">
    <text evidence="2">The sequence shown here is derived from an EMBL/GenBank/DDBJ whole genome shotgun (WGS) entry which is preliminary data.</text>
</comment>
<keyword evidence="3" id="KW-1185">Reference proteome</keyword>
<sequence>MNRTKIASVAAAFALPIAALQVAGAGTATAAPAPGQGSCGTWVSGPGQTGNVTCPSGGTRQFRAKVTCVTSRGSTFTVYGEWLYQGVSEGTCSLNDEAGVLYIDWERRNKG</sequence>
<feature type="signal peptide" evidence="1">
    <location>
        <begin position="1"/>
        <end position="30"/>
    </location>
</feature>
<protein>
    <submittedName>
        <fullName evidence="2">Uncharacterized protein</fullName>
    </submittedName>
</protein>
<dbReference type="Proteomes" id="UP000660554">
    <property type="component" value="Unassembled WGS sequence"/>
</dbReference>
<dbReference type="EMBL" id="BNDV01000008">
    <property type="protein sequence ID" value="GHI14042.1"/>
    <property type="molecule type" value="Genomic_DNA"/>
</dbReference>
<proteinExistence type="predicted"/>
<evidence type="ECO:0000256" key="1">
    <source>
        <dbReference type="SAM" id="SignalP"/>
    </source>
</evidence>
<evidence type="ECO:0000313" key="2">
    <source>
        <dbReference type="EMBL" id="GHI14042.1"/>
    </source>
</evidence>
<gene>
    <name evidence="2" type="ORF">Scinn_35050</name>
</gene>
<accession>A0ABQ3NMQ5</accession>
<evidence type="ECO:0000313" key="3">
    <source>
        <dbReference type="Proteomes" id="UP000660554"/>
    </source>
</evidence>
<reference evidence="3" key="1">
    <citation type="submission" date="2020-09" db="EMBL/GenBank/DDBJ databases">
        <title>Whole genome shotgun sequence of Streptomyces cinnamonensis NBRC 15873.</title>
        <authorList>
            <person name="Komaki H."/>
            <person name="Tamura T."/>
        </authorList>
    </citation>
    <scope>NUCLEOTIDE SEQUENCE [LARGE SCALE GENOMIC DNA]</scope>
    <source>
        <strain evidence="3">NBRC 15873</strain>
    </source>
</reference>
<organism evidence="2 3">
    <name type="scientific">Streptomyces virginiae</name>
    <name type="common">Streptomyces cinnamonensis</name>
    <dbReference type="NCBI Taxonomy" id="1961"/>
    <lineage>
        <taxon>Bacteria</taxon>
        <taxon>Bacillati</taxon>
        <taxon>Actinomycetota</taxon>
        <taxon>Actinomycetes</taxon>
        <taxon>Kitasatosporales</taxon>
        <taxon>Streptomycetaceae</taxon>
        <taxon>Streptomyces</taxon>
    </lineage>
</organism>
<keyword evidence="1" id="KW-0732">Signal</keyword>
<feature type="chain" id="PRO_5045944777" evidence="1">
    <location>
        <begin position="31"/>
        <end position="111"/>
    </location>
</feature>
<dbReference type="RefSeq" id="WP_148668315.1">
    <property type="nucleotide sequence ID" value="NZ_JBHWAZ010000004.1"/>
</dbReference>